<feature type="transmembrane region" description="Helical" evidence="1">
    <location>
        <begin position="89"/>
        <end position="109"/>
    </location>
</feature>
<proteinExistence type="predicted"/>
<evidence type="ECO:0000313" key="2">
    <source>
        <dbReference type="EMBL" id="WWD78980.1"/>
    </source>
</evidence>
<protein>
    <submittedName>
        <fullName evidence="2">Uncharacterized protein</fullName>
    </submittedName>
</protein>
<reference evidence="2 3" key="1">
    <citation type="submission" date="2024-01" db="EMBL/GenBank/DDBJ databases">
        <title>Complete Genome Sequence of Alkalicoccus halolimnae BZ-SZ-XJ29T, a Moderately Halophilic Bacterium Isolated from a Salt Lake.</title>
        <authorList>
            <person name="Zhao B."/>
        </authorList>
    </citation>
    <scope>NUCLEOTIDE SEQUENCE [LARGE SCALE GENOMIC DNA]</scope>
    <source>
        <strain evidence="2 3">BZ-SZ-XJ29</strain>
    </source>
</reference>
<sequence>MVLPSQGGNNELESMIRKVTGRKKFKDRKPIFNILDILILLTFIAIPVIYNTNPEMIIDPFAAWIFVLSFFCFKQAVEGHVEGFKYQRIAFLIMGGANLLFAIAFWIIVNQ</sequence>
<dbReference type="RefSeq" id="WP_147804734.1">
    <property type="nucleotide sequence ID" value="NZ_CP144914.1"/>
</dbReference>
<dbReference type="EMBL" id="CP144914">
    <property type="protein sequence ID" value="WWD78980.1"/>
    <property type="molecule type" value="Genomic_DNA"/>
</dbReference>
<keyword evidence="3" id="KW-1185">Reference proteome</keyword>
<dbReference type="Proteomes" id="UP000321816">
    <property type="component" value="Chromosome"/>
</dbReference>
<keyword evidence="1" id="KW-0472">Membrane</keyword>
<keyword evidence="1" id="KW-0812">Transmembrane</keyword>
<accession>A0A5C7FAS5</accession>
<keyword evidence="1" id="KW-1133">Transmembrane helix</keyword>
<dbReference type="AlphaFoldDB" id="A0A5C7FAS5"/>
<dbReference type="KEGG" id="ahal:FTX54_011155"/>
<feature type="transmembrane region" description="Helical" evidence="1">
    <location>
        <begin position="31"/>
        <end position="50"/>
    </location>
</feature>
<feature type="transmembrane region" description="Helical" evidence="1">
    <location>
        <begin position="56"/>
        <end position="77"/>
    </location>
</feature>
<evidence type="ECO:0000313" key="3">
    <source>
        <dbReference type="Proteomes" id="UP000321816"/>
    </source>
</evidence>
<evidence type="ECO:0000256" key="1">
    <source>
        <dbReference type="SAM" id="Phobius"/>
    </source>
</evidence>
<gene>
    <name evidence="2" type="ORF">FTX54_011155</name>
</gene>
<organism evidence="2 3">
    <name type="scientific">Alkalicoccus halolimnae</name>
    <dbReference type="NCBI Taxonomy" id="1667239"/>
    <lineage>
        <taxon>Bacteria</taxon>
        <taxon>Bacillati</taxon>
        <taxon>Bacillota</taxon>
        <taxon>Bacilli</taxon>
        <taxon>Bacillales</taxon>
        <taxon>Bacillaceae</taxon>
        <taxon>Alkalicoccus</taxon>
    </lineage>
</organism>
<name>A0A5C7FAS5_9BACI</name>